<sequence length="219" mass="25818">MSKNEGVIIDNTFLYEVRDSITSIDSTMKKKMWFKDSTVIDEVRSLYFIEDAKNTTVDFKLEYYRFTDLRTKNVWIFSSFSDTATAMRRYNMYDSTDIVGGWDFKRKWEDKTFEFKQLRDTVIHNEKYHIYVAKGPDSTKNDAIFAYAAVSSIYPIFSLDYNLSSKIKLPILKTDYSTTHEVADRIISSSLSLLRDTLTIEEKRVFEAWEQYAKKHPPK</sequence>
<evidence type="ECO:0000313" key="2">
    <source>
        <dbReference type="Proteomes" id="UP001597511"/>
    </source>
</evidence>
<evidence type="ECO:0000313" key="1">
    <source>
        <dbReference type="EMBL" id="MFD2920883.1"/>
    </source>
</evidence>
<organism evidence="1 2">
    <name type="scientific">Terrimonas rubra</name>
    <dbReference type="NCBI Taxonomy" id="1035890"/>
    <lineage>
        <taxon>Bacteria</taxon>
        <taxon>Pseudomonadati</taxon>
        <taxon>Bacteroidota</taxon>
        <taxon>Chitinophagia</taxon>
        <taxon>Chitinophagales</taxon>
        <taxon>Chitinophagaceae</taxon>
        <taxon>Terrimonas</taxon>
    </lineage>
</organism>
<dbReference type="Proteomes" id="UP001597511">
    <property type="component" value="Unassembled WGS sequence"/>
</dbReference>
<protein>
    <submittedName>
        <fullName evidence="1">Uncharacterized protein</fullName>
    </submittedName>
</protein>
<accession>A0ABW6A9M1</accession>
<gene>
    <name evidence="1" type="ORF">ACFS6H_14260</name>
</gene>
<dbReference type="EMBL" id="JBHUOZ010000003">
    <property type="protein sequence ID" value="MFD2920883.1"/>
    <property type="molecule type" value="Genomic_DNA"/>
</dbReference>
<reference evidence="2" key="1">
    <citation type="journal article" date="2019" name="Int. J. Syst. Evol. Microbiol.">
        <title>The Global Catalogue of Microorganisms (GCM) 10K type strain sequencing project: providing services to taxonomists for standard genome sequencing and annotation.</title>
        <authorList>
            <consortium name="The Broad Institute Genomics Platform"/>
            <consortium name="The Broad Institute Genome Sequencing Center for Infectious Disease"/>
            <person name="Wu L."/>
            <person name="Ma J."/>
        </authorList>
    </citation>
    <scope>NUCLEOTIDE SEQUENCE [LARGE SCALE GENOMIC DNA]</scope>
    <source>
        <strain evidence="2">KCTC 23299</strain>
    </source>
</reference>
<dbReference type="RefSeq" id="WP_386100103.1">
    <property type="nucleotide sequence ID" value="NZ_JBHUOZ010000003.1"/>
</dbReference>
<proteinExistence type="predicted"/>
<comment type="caution">
    <text evidence="1">The sequence shown here is derived from an EMBL/GenBank/DDBJ whole genome shotgun (WGS) entry which is preliminary data.</text>
</comment>
<name>A0ABW6A9M1_9BACT</name>
<keyword evidence="2" id="KW-1185">Reference proteome</keyword>